<dbReference type="AlphaFoldDB" id="A0A0A9BLQ5"/>
<dbReference type="EMBL" id="GBRH01232981">
    <property type="protein sequence ID" value="JAD64914.1"/>
    <property type="molecule type" value="Transcribed_RNA"/>
</dbReference>
<feature type="region of interest" description="Disordered" evidence="1">
    <location>
        <begin position="1"/>
        <end position="20"/>
    </location>
</feature>
<evidence type="ECO:0000313" key="2">
    <source>
        <dbReference type="EMBL" id="JAD64914.1"/>
    </source>
</evidence>
<name>A0A0A9BLQ5_ARUDO</name>
<protein>
    <submittedName>
        <fullName evidence="2">Uncharacterized protein</fullName>
    </submittedName>
</protein>
<accession>A0A0A9BLQ5</accession>
<feature type="compositionally biased region" description="Polar residues" evidence="1">
    <location>
        <begin position="1"/>
        <end position="14"/>
    </location>
</feature>
<sequence length="20" mass="2153">MEVAENSPSRQSSIPAPPQQ</sequence>
<organism evidence="2">
    <name type="scientific">Arundo donax</name>
    <name type="common">Giant reed</name>
    <name type="synonym">Donax arundinaceus</name>
    <dbReference type="NCBI Taxonomy" id="35708"/>
    <lineage>
        <taxon>Eukaryota</taxon>
        <taxon>Viridiplantae</taxon>
        <taxon>Streptophyta</taxon>
        <taxon>Embryophyta</taxon>
        <taxon>Tracheophyta</taxon>
        <taxon>Spermatophyta</taxon>
        <taxon>Magnoliopsida</taxon>
        <taxon>Liliopsida</taxon>
        <taxon>Poales</taxon>
        <taxon>Poaceae</taxon>
        <taxon>PACMAD clade</taxon>
        <taxon>Arundinoideae</taxon>
        <taxon>Arundineae</taxon>
        <taxon>Arundo</taxon>
    </lineage>
</organism>
<reference evidence="2" key="2">
    <citation type="journal article" date="2015" name="Data Brief">
        <title>Shoot transcriptome of the giant reed, Arundo donax.</title>
        <authorList>
            <person name="Barrero R.A."/>
            <person name="Guerrero F.D."/>
            <person name="Moolhuijzen P."/>
            <person name="Goolsby J.A."/>
            <person name="Tidwell J."/>
            <person name="Bellgard S.E."/>
            <person name="Bellgard M.I."/>
        </authorList>
    </citation>
    <scope>NUCLEOTIDE SEQUENCE</scope>
    <source>
        <tissue evidence="2">Shoot tissue taken approximately 20 cm above the soil surface</tissue>
    </source>
</reference>
<reference evidence="2" key="1">
    <citation type="submission" date="2014-09" db="EMBL/GenBank/DDBJ databases">
        <authorList>
            <person name="Magalhaes I.L.F."/>
            <person name="Oliveira U."/>
            <person name="Santos F.R."/>
            <person name="Vidigal T.H.D.A."/>
            <person name="Brescovit A.D."/>
            <person name="Santos A.J."/>
        </authorList>
    </citation>
    <scope>NUCLEOTIDE SEQUENCE</scope>
    <source>
        <tissue evidence="2">Shoot tissue taken approximately 20 cm above the soil surface</tissue>
    </source>
</reference>
<proteinExistence type="predicted"/>
<evidence type="ECO:0000256" key="1">
    <source>
        <dbReference type="SAM" id="MobiDB-lite"/>
    </source>
</evidence>